<dbReference type="STRING" id="4432.A0A1U8BES1"/>
<dbReference type="eggNOG" id="KOG0987">
    <property type="taxonomic scope" value="Eukaryota"/>
</dbReference>
<organism evidence="3 4">
    <name type="scientific">Nelumbo nucifera</name>
    <name type="common">Sacred lotus</name>
    <dbReference type="NCBI Taxonomy" id="4432"/>
    <lineage>
        <taxon>Eukaryota</taxon>
        <taxon>Viridiplantae</taxon>
        <taxon>Streptophyta</taxon>
        <taxon>Embryophyta</taxon>
        <taxon>Tracheophyta</taxon>
        <taxon>Spermatophyta</taxon>
        <taxon>Magnoliopsida</taxon>
        <taxon>Proteales</taxon>
        <taxon>Nelumbonaceae</taxon>
        <taxon>Nelumbo</taxon>
    </lineage>
</organism>
<keyword evidence="1" id="KW-0227">DNA damage</keyword>
<dbReference type="SUPFAM" id="SSF52540">
    <property type="entry name" value="P-loop containing nucleoside triphosphate hydrolases"/>
    <property type="match status" value="1"/>
</dbReference>
<dbReference type="OMA" id="FEANAIY"/>
<sequence>MLNAWFEANAIYLEAMSLTYVEFPTQWVLSDNREIWIMRKRGKSIGSLYYAHPTSREHYYLRMLLHVVCGCRSFAELHTIDGVLYDTNKAAFVRELHDPSAHIPNTEFQGWPLSEIELILNKNGKSLKDDPGMPISPTTSYGAFTNRLLWEELNCDPYAMTSQFHILYPQLNAEQMFIYEKIMQTCNSDSGGLYFVYGSGRTGKTFLWNTIISRLRADQKIILAVAISGIAVLLLPGD</sequence>
<keyword evidence="1" id="KW-0067">ATP-binding</keyword>
<dbReference type="GeneID" id="104610342"/>
<evidence type="ECO:0000313" key="4">
    <source>
        <dbReference type="RefSeq" id="XP_010275205.1"/>
    </source>
</evidence>
<dbReference type="RefSeq" id="XP_010275205.1">
    <property type="nucleotide sequence ID" value="XM_010276903.1"/>
</dbReference>
<keyword evidence="3" id="KW-1185">Reference proteome</keyword>
<comment type="catalytic activity">
    <reaction evidence="1">
        <text>ATP + H2O = ADP + phosphate + H(+)</text>
        <dbReference type="Rhea" id="RHEA:13065"/>
        <dbReference type="ChEBI" id="CHEBI:15377"/>
        <dbReference type="ChEBI" id="CHEBI:15378"/>
        <dbReference type="ChEBI" id="CHEBI:30616"/>
        <dbReference type="ChEBI" id="CHEBI:43474"/>
        <dbReference type="ChEBI" id="CHEBI:456216"/>
        <dbReference type="EC" id="5.6.2.3"/>
    </reaction>
</comment>
<dbReference type="InterPro" id="IPR027417">
    <property type="entry name" value="P-loop_NTPase"/>
</dbReference>
<keyword evidence="1" id="KW-0233">DNA recombination</keyword>
<feature type="domain" description="DNA helicase Pif1-like DEAD-box helicase" evidence="2">
    <location>
        <begin position="170"/>
        <end position="237"/>
    </location>
</feature>
<dbReference type="PANTHER" id="PTHR10492">
    <property type="match status" value="1"/>
</dbReference>
<gene>
    <name evidence="4" type="primary">LOC104610342</name>
</gene>
<keyword evidence="1" id="KW-0378">Hydrolase</keyword>
<dbReference type="InterPro" id="IPR010285">
    <property type="entry name" value="DNA_helicase_pif1-like_DEAD"/>
</dbReference>
<dbReference type="GO" id="GO:0043139">
    <property type="term" value="F:5'-3' DNA helicase activity"/>
    <property type="evidence" value="ECO:0007669"/>
    <property type="project" value="UniProtKB-EC"/>
</dbReference>
<comment type="cofactor">
    <cofactor evidence="1">
        <name>Mg(2+)</name>
        <dbReference type="ChEBI" id="CHEBI:18420"/>
    </cofactor>
</comment>
<dbReference type="AlphaFoldDB" id="A0A1U8BES1"/>
<evidence type="ECO:0000313" key="3">
    <source>
        <dbReference type="Proteomes" id="UP000189703"/>
    </source>
</evidence>
<name>A0A1U8BES1_NELNU</name>
<dbReference type="GO" id="GO:0006310">
    <property type="term" value="P:DNA recombination"/>
    <property type="evidence" value="ECO:0007669"/>
    <property type="project" value="UniProtKB-KW"/>
</dbReference>
<evidence type="ECO:0000259" key="2">
    <source>
        <dbReference type="Pfam" id="PF05970"/>
    </source>
</evidence>
<dbReference type="KEGG" id="nnu:104610342"/>
<keyword evidence="1" id="KW-0347">Helicase</keyword>
<dbReference type="InParanoid" id="A0A1U8BES1"/>
<dbReference type="PANTHER" id="PTHR10492:SF93">
    <property type="entry name" value="ATP-DEPENDENT DNA HELICASE"/>
    <property type="match status" value="1"/>
</dbReference>
<proteinExistence type="inferred from homology"/>
<dbReference type="GO" id="GO:0000723">
    <property type="term" value="P:telomere maintenance"/>
    <property type="evidence" value="ECO:0007669"/>
    <property type="project" value="InterPro"/>
</dbReference>
<dbReference type="Gene3D" id="3.40.50.300">
    <property type="entry name" value="P-loop containing nucleotide triphosphate hydrolases"/>
    <property type="match status" value="1"/>
</dbReference>
<keyword evidence="1" id="KW-0234">DNA repair</keyword>
<protein>
    <recommendedName>
        <fullName evidence="1">ATP-dependent DNA helicase</fullName>
        <ecNumber evidence="1">5.6.2.3</ecNumber>
    </recommendedName>
</protein>
<keyword evidence="1" id="KW-0547">Nucleotide-binding</keyword>
<evidence type="ECO:0000256" key="1">
    <source>
        <dbReference type="RuleBase" id="RU363044"/>
    </source>
</evidence>
<comment type="similarity">
    <text evidence="1">Belongs to the helicase family.</text>
</comment>
<accession>A0A1U8BES1</accession>
<dbReference type="OrthoDB" id="1751583at2759"/>
<dbReference type="EC" id="5.6.2.3" evidence="1"/>
<reference evidence="4" key="1">
    <citation type="submission" date="2025-08" db="UniProtKB">
        <authorList>
            <consortium name="RefSeq"/>
        </authorList>
    </citation>
    <scope>IDENTIFICATION</scope>
</reference>
<dbReference type="Pfam" id="PF05970">
    <property type="entry name" value="PIF1"/>
    <property type="match status" value="1"/>
</dbReference>
<dbReference type="GO" id="GO:0006281">
    <property type="term" value="P:DNA repair"/>
    <property type="evidence" value="ECO:0007669"/>
    <property type="project" value="UniProtKB-KW"/>
</dbReference>
<dbReference type="Proteomes" id="UP000189703">
    <property type="component" value="Unplaced"/>
</dbReference>
<dbReference type="GO" id="GO:0005524">
    <property type="term" value="F:ATP binding"/>
    <property type="evidence" value="ECO:0007669"/>
    <property type="project" value="UniProtKB-KW"/>
</dbReference>
<dbReference type="GO" id="GO:0016887">
    <property type="term" value="F:ATP hydrolysis activity"/>
    <property type="evidence" value="ECO:0007669"/>
    <property type="project" value="RHEA"/>
</dbReference>